<dbReference type="OrthoDB" id="10253390at2759"/>
<dbReference type="InterPro" id="IPR021829">
    <property type="entry name" value="DUF3419"/>
</dbReference>
<dbReference type="SUPFAM" id="SSF53335">
    <property type="entry name" value="S-adenosyl-L-methionine-dependent methyltransferases"/>
    <property type="match status" value="1"/>
</dbReference>
<evidence type="ECO:0000313" key="3">
    <source>
        <dbReference type="Proteomes" id="UP000027195"/>
    </source>
</evidence>
<dbReference type="InParanoid" id="A0A067MYC9"/>
<dbReference type="Gene3D" id="3.40.50.150">
    <property type="entry name" value="Vaccinia Virus protein VP39"/>
    <property type="match status" value="1"/>
</dbReference>
<organism evidence="2 3">
    <name type="scientific">Botryobasidium botryosum (strain FD-172 SS1)</name>
    <dbReference type="NCBI Taxonomy" id="930990"/>
    <lineage>
        <taxon>Eukaryota</taxon>
        <taxon>Fungi</taxon>
        <taxon>Dikarya</taxon>
        <taxon>Basidiomycota</taxon>
        <taxon>Agaricomycotina</taxon>
        <taxon>Agaricomycetes</taxon>
        <taxon>Cantharellales</taxon>
        <taxon>Botryobasidiaceae</taxon>
        <taxon>Botryobasidium</taxon>
    </lineage>
</organism>
<dbReference type="InterPro" id="IPR029063">
    <property type="entry name" value="SAM-dependent_MTases_sf"/>
</dbReference>
<dbReference type="EMBL" id="KL198027">
    <property type="protein sequence ID" value="KDQ16546.1"/>
    <property type="molecule type" value="Genomic_DNA"/>
</dbReference>
<sequence length="799" mass="88302">MTTFTAISLYLGDKAYCLFSLLTILGYLIATQRTTTARRVAYARFLQPDGKSSDQKDRLDKLYSPTTRPTPAYDAAVTPCSASPSPTSLAPSLPPHPPALPFRPQTQSKNPGKRLVWVDIGGGTGWNIEQMNAYCPVEVFDAIYLIDLYEPLLEVARKRFFLPEWASSPSTPRQISLVSLSYSLSMMPFPFPLLDHINTFLDPHSGLLSIYDFYVSPRISSTPLTHLMGDTCTHTRHVNWFGRWFWLHWLHADLHPSRKAYVEYVFGTVKSLNGRNGLKILPRFLEGFFGIPYYVGVFTKKDRDVSAAVRAFEIDGGNATSTGNSPASSASSSPTLSAGGKHTQLVLPVEDGHLAMPELALGEPLSALTKLDTASISKHDNSVKDMALTPSGPLSSFHYQLSKHYRLPYLDSKVHKEFRHETLQPHLLALTSAGDNLLHYAIKAAPRRLHAVDMNPCRNHLLELKLAAICALEYEDFWRLFGEGRHPDFHSPLDLKLSPFLSAHAYQFWHANDNAFSSNFYLQGYSGSALRRVRLRAADGGRADAGRAEGDLAGQGKAGDDELVDDVDLCEPGVYVERAGSADESGEYVQEGDGRVATPKANAAAILENFCLHADSIINVLTQLPPASLTIAVWMDHCDWFKPPVPLTSSLPPPSSSFIHKKDKDKKDNSALLEDVNGIDHSGGKDEKPEREPCELRQAIRALKKALKPKGRVFWRSAAMEPWYARLFAEEGFEVERIGVREVGAKVPIDDVLCVNIALSVLVMGGGGYYRYGEGLPGLKLLAKFEGGLAMPIFHVRVI</sequence>
<evidence type="ECO:0008006" key="4">
    <source>
        <dbReference type="Google" id="ProtNLM"/>
    </source>
</evidence>
<dbReference type="HOGENOM" id="CLU_020809_0_0_1"/>
<feature type="region of interest" description="Disordered" evidence="1">
    <location>
        <begin position="49"/>
        <end position="110"/>
    </location>
</feature>
<feature type="compositionally biased region" description="Pro residues" evidence="1">
    <location>
        <begin position="92"/>
        <end position="101"/>
    </location>
</feature>
<evidence type="ECO:0000256" key="1">
    <source>
        <dbReference type="SAM" id="MobiDB-lite"/>
    </source>
</evidence>
<proteinExistence type="predicted"/>
<protein>
    <recommendedName>
        <fullName evidence="4">Methyltransferase domain-containing protein</fullName>
    </recommendedName>
</protein>
<evidence type="ECO:0000313" key="2">
    <source>
        <dbReference type="EMBL" id="KDQ16546.1"/>
    </source>
</evidence>
<dbReference type="Pfam" id="PF11899">
    <property type="entry name" value="DUF3419"/>
    <property type="match status" value="2"/>
</dbReference>
<feature type="compositionally biased region" description="Low complexity" evidence="1">
    <location>
        <begin position="75"/>
        <end position="91"/>
    </location>
</feature>
<gene>
    <name evidence="2" type="ORF">BOTBODRAFT_43462</name>
</gene>
<dbReference type="AlphaFoldDB" id="A0A067MYC9"/>
<accession>A0A067MYC9</accession>
<dbReference type="PANTHER" id="PTHR47473">
    <property type="entry name" value="BTA1P"/>
    <property type="match status" value="1"/>
</dbReference>
<reference evidence="3" key="1">
    <citation type="journal article" date="2014" name="Proc. Natl. Acad. Sci. U.S.A.">
        <title>Extensive sampling of basidiomycete genomes demonstrates inadequacy of the white-rot/brown-rot paradigm for wood decay fungi.</title>
        <authorList>
            <person name="Riley R."/>
            <person name="Salamov A.A."/>
            <person name="Brown D.W."/>
            <person name="Nagy L.G."/>
            <person name="Floudas D."/>
            <person name="Held B.W."/>
            <person name="Levasseur A."/>
            <person name="Lombard V."/>
            <person name="Morin E."/>
            <person name="Otillar R."/>
            <person name="Lindquist E.A."/>
            <person name="Sun H."/>
            <person name="LaButti K.M."/>
            <person name="Schmutz J."/>
            <person name="Jabbour D."/>
            <person name="Luo H."/>
            <person name="Baker S.E."/>
            <person name="Pisabarro A.G."/>
            <person name="Walton J.D."/>
            <person name="Blanchette R.A."/>
            <person name="Henrissat B."/>
            <person name="Martin F."/>
            <person name="Cullen D."/>
            <person name="Hibbett D.S."/>
            <person name="Grigoriev I.V."/>
        </authorList>
    </citation>
    <scope>NUCLEOTIDE SEQUENCE [LARGE SCALE GENOMIC DNA]</scope>
    <source>
        <strain evidence="3">FD-172 SS1</strain>
    </source>
</reference>
<feature type="region of interest" description="Disordered" evidence="1">
    <location>
        <begin position="652"/>
        <end position="692"/>
    </location>
</feature>
<keyword evidence="3" id="KW-1185">Reference proteome</keyword>
<dbReference type="Proteomes" id="UP000027195">
    <property type="component" value="Unassembled WGS sequence"/>
</dbReference>
<feature type="compositionally biased region" description="Basic and acidic residues" evidence="1">
    <location>
        <begin position="682"/>
        <end position="692"/>
    </location>
</feature>
<feature type="region of interest" description="Disordered" evidence="1">
    <location>
        <begin position="320"/>
        <end position="339"/>
    </location>
</feature>
<name>A0A067MYC9_BOTB1</name>
<dbReference type="Pfam" id="PF13489">
    <property type="entry name" value="Methyltransf_23"/>
    <property type="match status" value="1"/>
</dbReference>
<dbReference type="STRING" id="930990.A0A067MYC9"/>
<dbReference type="PANTHER" id="PTHR47473:SF1">
    <property type="entry name" value="METHYLTRANSFERASE DOMAIN-CONTAINING PROTEIN"/>
    <property type="match status" value="1"/>
</dbReference>
<feature type="compositionally biased region" description="Basic and acidic residues" evidence="1">
    <location>
        <begin position="660"/>
        <end position="669"/>
    </location>
</feature>
<feature type="compositionally biased region" description="Basic and acidic residues" evidence="1">
    <location>
        <begin position="51"/>
        <end position="61"/>
    </location>
</feature>